<dbReference type="GO" id="GO:0004722">
    <property type="term" value="F:protein serine/threonine phosphatase activity"/>
    <property type="evidence" value="ECO:0007669"/>
    <property type="project" value="TreeGrafter"/>
</dbReference>
<dbReference type="PANTHER" id="PTHR11668:SF5">
    <property type="entry name" value="SERINE_THREONINE SPECIFIC PROTEIN PHOSPHATASES DOMAIN-CONTAINING PROTEIN"/>
    <property type="match status" value="1"/>
</dbReference>
<dbReference type="InterPro" id="IPR004843">
    <property type="entry name" value="Calcineurin-like_PHP"/>
</dbReference>
<accession>A0A9P1IU40</accession>
<dbReference type="OrthoDB" id="5777084at2759"/>
<keyword evidence="3" id="KW-1185">Reference proteome</keyword>
<reference evidence="2" key="1">
    <citation type="submission" date="2022-11" db="EMBL/GenBank/DDBJ databases">
        <authorList>
            <person name="Kikuchi T."/>
        </authorList>
    </citation>
    <scope>NUCLEOTIDE SEQUENCE</scope>
    <source>
        <strain evidence="2">PS1010</strain>
    </source>
</reference>
<gene>
    <name evidence="2" type="ORF">CAMP_LOCUS14800</name>
</gene>
<organism evidence="2 3">
    <name type="scientific">Caenorhabditis angaria</name>
    <dbReference type="NCBI Taxonomy" id="860376"/>
    <lineage>
        <taxon>Eukaryota</taxon>
        <taxon>Metazoa</taxon>
        <taxon>Ecdysozoa</taxon>
        <taxon>Nematoda</taxon>
        <taxon>Chromadorea</taxon>
        <taxon>Rhabditida</taxon>
        <taxon>Rhabditina</taxon>
        <taxon>Rhabditomorpha</taxon>
        <taxon>Rhabditoidea</taxon>
        <taxon>Rhabditidae</taxon>
        <taxon>Peloderinae</taxon>
        <taxon>Caenorhabditis</taxon>
    </lineage>
</organism>
<name>A0A9P1IU40_9PELO</name>
<protein>
    <recommendedName>
        <fullName evidence="1">Serine/threonine specific protein phosphatases domain-containing protein</fullName>
    </recommendedName>
</protein>
<dbReference type="InterPro" id="IPR029052">
    <property type="entry name" value="Metallo-depent_PP-like"/>
</dbReference>
<dbReference type="PANTHER" id="PTHR11668">
    <property type="entry name" value="SERINE/THREONINE PROTEIN PHOSPHATASE"/>
    <property type="match status" value="1"/>
</dbReference>
<dbReference type="InterPro" id="IPR006186">
    <property type="entry name" value="Ser/Thr-sp_prot-phosphatase"/>
</dbReference>
<evidence type="ECO:0000313" key="2">
    <source>
        <dbReference type="EMBL" id="CAI5452163.1"/>
    </source>
</evidence>
<dbReference type="Pfam" id="PF00149">
    <property type="entry name" value="Metallophos"/>
    <property type="match status" value="1"/>
</dbReference>
<dbReference type="GO" id="GO:0005634">
    <property type="term" value="C:nucleus"/>
    <property type="evidence" value="ECO:0007669"/>
    <property type="project" value="TreeGrafter"/>
</dbReference>
<feature type="domain" description="Serine/threonine specific protein phosphatases" evidence="1">
    <location>
        <begin position="31"/>
        <end position="301"/>
    </location>
</feature>
<evidence type="ECO:0000259" key="1">
    <source>
        <dbReference type="SMART" id="SM00156"/>
    </source>
</evidence>
<comment type="caution">
    <text evidence="2">The sequence shown here is derived from an EMBL/GenBank/DDBJ whole genome shotgun (WGS) entry which is preliminary data.</text>
</comment>
<sequence>MNMATSFENKQENYQKVIQIHLEKGPVDHDYTFGFLCEILNDAISAIEGRSQVVYCQAPFNVCGDIRSRYSDLLEIFKKCGWPFDTKYMFLGNVIDGSRFSLETLVLLLSCKIAFPDNFVILRGYLENIMLTTENSFVGEFRVRFPNSNQWKILSAALKKFIQRLPLVAILNSKIICLNSVFTTNVTNEKCAVTVKNGVSNGTSTTKIEIKFLPLDTPQAVTPKKIEENAKRLKDLLNVLDMSLMINSNDVIPNGYNFSLNHSLLTITSGSKISKKIDNRGVVMMMDCTKKTTFKKINSAEGNIESQVTLLRC</sequence>
<proteinExistence type="predicted"/>
<dbReference type="PRINTS" id="PR00114">
    <property type="entry name" value="STPHPHTASE"/>
</dbReference>
<dbReference type="SMART" id="SM00156">
    <property type="entry name" value="PP2Ac"/>
    <property type="match status" value="1"/>
</dbReference>
<dbReference type="InterPro" id="IPR050341">
    <property type="entry name" value="PP1_catalytic_subunit"/>
</dbReference>
<dbReference type="GO" id="GO:0005737">
    <property type="term" value="C:cytoplasm"/>
    <property type="evidence" value="ECO:0007669"/>
    <property type="project" value="TreeGrafter"/>
</dbReference>
<dbReference type="AlphaFoldDB" id="A0A9P1IU40"/>
<dbReference type="Gene3D" id="3.60.21.10">
    <property type="match status" value="1"/>
</dbReference>
<dbReference type="SUPFAM" id="SSF56300">
    <property type="entry name" value="Metallo-dependent phosphatases"/>
    <property type="match status" value="1"/>
</dbReference>
<dbReference type="Proteomes" id="UP001152747">
    <property type="component" value="Unassembled WGS sequence"/>
</dbReference>
<dbReference type="EMBL" id="CANHGI010000005">
    <property type="protein sequence ID" value="CAI5452163.1"/>
    <property type="molecule type" value="Genomic_DNA"/>
</dbReference>
<evidence type="ECO:0000313" key="3">
    <source>
        <dbReference type="Proteomes" id="UP001152747"/>
    </source>
</evidence>